<feature type="domain" description="AB hydrolase-1" evidence="2">
    <location>
        <begin position="25"/>
        <end position="126"/>
    </location>
</feature>
<comment type="caution">
    <text evidence="3">The sequence shown here is derived from an EMBL/GenBank/DDBJ whole genome shotgun (WGS) entry which is preliminary data.</text>
</comment>
<name>A0A4S3K6M9_9GAMM</name>
<dbReference type="SUPFAM" id="SSF53474">
    <property type="entry name" value="alpha/beta-Hydrolases"/>
    <property type="match status" value="1"/>
</dbReference>
<dbReference type="Gene3D" id="3.40.50.1820">
    <property type="entry name" value="alpha/beta hydrolase"/>
    <property type="match status" value="1"/>
</dbReference>
<dbReference type="InterPro" id="IPR000073">
    <property type="entry name" value="AB_hydrolase_1"/>
</dbReference>
<dbReference type="OrthoDB" id="9780765at2"/>
<sequence length="351" mass="38856">MHQRKHRMINANGVRIHAVEEGEGPLVVLIHGFPESWYSWRHQLTALANAGYKAVAIDQRGYGSSSKFRVQEAYRIGPLVKDILGVIDAYGVEKAFIVGHDWGAPVAWTFAWLHPERCSGVVGVSVPFADRALICLPGNTFGEKRPRDHHVELAGPGKVFYQDYFSEQSGILEEIEADLRTWLKGLIYTVSGEAVGAAVRSLNGAVIDPVDAIRHGPLCMPKGAKLMDSFVYPETMPAWMTNADLDFFASEFERSGFSGPLSFYHNIDADWHDLESQAGKPLTPPAVFIGGEFDVGTIWGAEAIKAAPRRIQNYHGTHMVAGSGHWIQQEYPEQTNRLLLGFLDDVKRGKS</sequence>
<accession>A0A4S3K6M9</accession>
<evidence type="ECO:0000259" key="2">
    <source>
        <dbReference type="Pfam" id="PF00561"/>
    </source>
</evidence>
<dbReference type="Proteomes" id="UP000295341">
    <property type="component" value="Unassembled WGS sequence"/>
</dbReference>
<keyword evidence="1 3" id="KW-0378">Hydrolase</keyword>
<dbReference type="InterPro" id="IPR029058">
    <property type="entry name" value="AB_hydrolase_fold"/>
</dbReference>
<dbReference type="EMBL" id="SOBT01000010">
    <property type="protein sequence ID" value="TDU26847.1"/>
    <property type="molecule type" value="Genomic_DNA"/>
</dbReference>
<organism evidence="3 4">
    <name type="scientific">Panacagrimonas perspica</name>
    <dbReference type="NCBI Taxonomy" id="381431"/>
    <lineage>
        <taxon>Bacteria</taxon>
        <taxon>Pseudomonadati</taxon>
        <taxon>Pseudomonadota</taxon>
        <taxon>Gammaproteobacteria</taxon>
        <taxon>Nevskiales</taxon>
        <taxon>Nevskiaceae</taxon>
        <taxon>Panacagrimonas</taxon>
    </lineage>
</organism>
<protein>
    <submittedName>
        <fullName evidence="3">Epoxide hydrolase</fullName>
    </submittedName>
</protein>
<evidence type="ECO:0000313" key="4">
    <source>
        <dbReference type="Proteomes" id="UP000295341"/>
    </source>
</evidence>
<reference evidence="3 4" key="1">
    <citation type="submission" date="2019-03" db="EMBL/GenBank/DDBJ databases">
        <title>Genomic Encyclopedia of Type Strains, Phase IV (KMG-IV): sequencing the most valuable type-strain genomes for metagenomic binning, comparative biology and taxonomic classification.</title>
        <authorList>
            <person name="Goeker M."/>
        </authorList>
    </citation>
    <scope>NUCLEOTIDE SEQUENCE [LARGE SCALE GENOMIC DNA]</scope>
    <source>
        <strain evidence="3 4">DSM 26377</strain>
    </source>
</reference>
<proteinExistence type="predicted"/>
<keyword evidence="4" id="KW-1185">Reference proteome</keyword>
<evidence type="ECO:0000313" key="3">
    <source>
        <dbReference type="EMBL" id="TDU26847.1"/>
    </source>
</evidence>
<dbReference type="AlphaFoldDB" id="A0A4S3K6M9"/>
<dbReference type="Pfam" id="PF00561">
    <property type="entry name" value="Abhydrolase_1"/>
    <property type="match status" value="1"/>
</dbReference>
<dbReference type="GO" id="GO:0016787">
    <property type="term" value="F:hydrolase activity"/>
    <property type="evidence" value="ECO:0007669"/>
    <property type="project" value="UniProtKB-KW"/>
</dbReference>
<dbReference type="PRINTS" id="PR00412">
    <property type="entry name" value="EPOXHYDRLASE"/>
</dbReference>
<dbReference type="PANTHER" id="PTHR43329">
    <property type="entry name" value="EPOXIDE HYDROLASE"/>
    <property type="match status" value="1"/>
</dbReference>
<dbReference type="RefSeq" id="WP_133883006.1">
    <property type="nucleotide sequence ID" value="NZ_MWIN01000009.1"/>
</dbReference>
<dbReference type="InterPro" id="IPR000639">
    <property type="entry name" value="Epox_hydrolase-like"/>
</dbReference>
<evidence type="ECO:0000256" key="1">
    <source>
        <dbReference type="ARBA" id="ARBA00022801"/>
    </source>
</evidence>
<gene>
    <name evidence="3" type="ORF">DFR24_3878</name>
</gene>